<protein>
    <submittedName>
        <fullName evidence="1">Uncharacterized protein</fullName>
    </submittedName>
</protein>
<gene>
    <name evidence="1" type="ORF">PRUPE_2G025600</name>
</gene>
<dbReference type="EMBL" id="CM007652">
    <property type="protein sequence ID" value="ONI20617.1"/>
    <property type="molecule type" value="Genomic_DNA"/>
</dbReference>
<proteinExistence type="predicted"/>
<reference evidence="1 2" key="1">
    <citation type="journal article" date="2013" name="Nat. Genet.">
        <title>The high-quality draft genome of peach (Prunus persica) identifies unique patterns of genetic diversity, domestication and genome evolution.</title>
        <authorList>
            <consortium name="International Peach Genome Initiative"/>
            <person name="Verde I."/>
            <person name="Abbott A.G."/>
            <person name="Scalabrin S."/>
            <person name="Jung S."/>
            <person name="Shu S."/>
            <person name="Marroni F."/>
            <person name="Zhebentyayeva T."/>
            <person name="Dettori M.T."/>
            <person name="Grimwood J."/>
            <person name="Cattonaro F."/>
            <person name="Zuccolo A."/>
            <person name="Rossini L."/>
            <person name="Jenkins J."/>
            <person name="Vendramin E."/>
            <person name="Meisel L.A."/>
            <person name="Decroocq V."/>
            <person name="Sosinski B."/>
            <person name="Prochnik S."/>
            <person name="Mitros T."/>
            <person name="Policriti A."/>
            <person name="Cipriani G."/>
            <person name="Dondini L."/>
            <person name="Ficklin S."/>
            <person name="Goodstein D.M."/>
            <person name="Xuan P."/>
            <person name="Del Fabbro C."/>
            <person name="Aramini V."/>
            <person name="Copetti D."/>
            <person name="Gonzalez S."/>
            <person name="Horner D.S."/>
            <person name="Falchi R."/>
            <person name="Lucas S."/>
            <person name="Mica E."/>
            <person name="Maldonado J."/>
            <person name="Lazzari B."/>
            <person name="Bielenberg D."/>
            <person name="Pirona R."/>
            <person name="Miculan M."/>
            <person name="Barakat A."/>
            <person name="Testolin R."/>
            <person name="Stella A."/>
            <person name="Tartarini S."/>
            <person name="Tonutti P."/>
            <person name="Arus P."/>
            <person name="Orellana A."/>
            <person name="Wells C."/>
            <person name="Main D."/>
            <person name="Vizzotto G."/>
            <person name="Silva H."/>
            <person name="Salamini F."/>
            <person name="Schmutz J."/>
            <person name="Morgante M."/>
            <person name="Rokhsar D.S."/>
        </authorList>
    </citation>
    <scope>NUCLEOTIDE SEQUENCE [LARGE SCALE GENOMIC DNA]</scope>
    <source>
        <strain evidence="2">cv. Nemared</strain>
    </source>
</reference>
<dbReference type="Proteomes" id="UP000006882">
    <property type="component" value="Chromosome G2"/>
</dbReference>
<keyword evidence="2" id="KW-1185">Reference proteome</keyword>
<accession>M5X564</accession>
<dbReference type="Gramene" id="ONI20617">
    <property type="protein sequence ID" value="ONI20617"/>
    <property type="gene ID" value="PRUPE_2G025600"/>
</dbReference>
<evidence type="ECO:0000313" key="1">
    <source>
        <dbReference type="EMBL" id="ONI20617.1"/>
    </source>
</evidence>
<organism evidence="1 2">
    <name type="scientific">Prunus persica</name>
    <name type="common">Peach</name>
    <name type="synonym">Amygdalus persica</name>
    <dbReference type="NCBI Taxonomy" id="3760"/>
    <lineage>
        <taxon>Eukaryota</taxon>
        <taxon>Viridiplantae</taxon>
        <taxon>Streptophyta</taxon>
        <taxon>Embryophyta</taxon>
        <taxon>Tracheophyta</taxon>
        <taxon>Spermatophyta</taxon>
        <taxon>Magnoliopsida</taxon>
        <taxon>eudicotyledons</taxon>
        <taxon>Gunneridae</taxon>
        <taxon>Pentapetalae</taxon>
        <taxon>rosids</taxon>
        <taxon>fabids</taxon>
        <taxon>Rosales</taxon>
        <taxon>Rosaceae</taxon>
        <taxon>Amygdaloideae</taxon>
        <taxon>Amygdaleae</taxon>
        <taxon>Prunus</taxon>
    </lineage>
</organism>
<evidence type="ECO:0000313" key="2">
    <source>
        <dbReference type="Proteomes" id="UP000006882"/>
    </source>
</evidence>
<name>M5X564_PRUPE</name>
<dbReference type="HOGENOM" id="CLU_2065538_0_0_1"/>
<dbReference type="AlphaFoldDB" id="M5X564"/>
<sequence>MQSIASKSQGGDTSLTLELVECCCLAVPKFCYSRCHSKNSHPVEVQRAGDPQVPLLPKATLYTSLLFSCQSLSSFDRHLNSCFQTQFVQIMTDNHFPTVPSNGKVEQCPQVMQLFESVL</sequence>